<organism evidence="1 2">
    <name type="scientific">Elysia crispata</name>
    <name type="common">lettuce slug</name>
    <dbReference type="NCBI Taxonomy" id="231223"/>
    <lineage>
        <taxon>Eukaryota</taxon>
        <taxon>Metazoa</taxon>
        <taxon>Spiralia</taxon>
        <taxon>Lophotrochozoa</taxon>
        <taxon>Mollusca</taxon>
        <taxon>Gastropoda</taxon>
        <taxon>Heterobranchia</taxon>
        <taxon>Euthyneura</taxon>
        <taxon>Panpulmonata</taxon>
        <taxon>Sacoglossa</taxon>
        <taxon>Placobranchoidea</taxon>
        <taxon>Plakobranchidae</taxon>
        <taxon>Elysia</taxon>
    </lineage>
</organism>
<dbReference type="Proteomes" id="UP001283361">
    <property type="component" value="Unassembled WGS sequence"/>
</dbReference>
<protein>
    <submittedName>
        <fullName evidence="1">Uncharacterized protein</fullName>
    </submittedName>
</protein>
<reference evidence="1" key="1">
    <citation type="journal article" date="2023" name="G3 (Bethesda)">
        <title>A reference genome for the long-term kleptoplast-retaining sea slug Elysia crispata morphotype clarki.</title>
        <authorList>
            <person name="Eastman K.E."/>
            <person name="Pendleton A.L."/>
            <person name="Shaikh M.A."/>
            <person name="Suttiyut T."/>
            <person name="Ogas R."/>
            <person name="Tomko P."/>
            <person name="Gavelis G."/>
            <person name="Widhalm J.R."/>
            <person name="Wisecaver J.H."/>
        </authorList>
    </citation>
    <scope>NUCLEOTIDE SEQUENCE</scope>
    <source>
        <strain evidence="1">ECLA1</strain>
    </source>
</reference>
<dbReference type="EMBL" id="JAWDGP010004927">
    <property type="protein sequence ID" value="KAK3761229.1"/>
    <property type="molecule type" value="Genomic_DNA"/>
</dbReference>
<comment type="caution">
    <text evidence="1">The sequence shown here is derived from an EMBL/GenBank/DDBJ whole genome shotgun (WGS) entry which is preliminary data.</text>
</comment>
<dbReference type="AlphaFoldDB" id="A0AAE0Z1R1"/>
<name>A0AAE0Z1R1_9GAST</name>
<gene>
    <name evidence="1" type="ORF">RRG08_022629</name>
</gene>
<keyword evidence="2" id="KW-1185">Reference proteome</keyword>
<sequence length="81" mass="9193">MHTKIVVQFFVGFPGDCWSRDKANPYNVGYCLALLSHHGCCVQLGMTQSSTRNGFISLHTRLADKHTNTHHTVDTREFSRD</sequence>
<evidence type="ECO:0000313" key="2">
    <source>
        <dbReference type="Proteomes" id="UP001283361"/>
    </source>
</evidence>
<proteinExistence type="predicted"/>
<accession>A0AAE0Z1R1</accession>
<evidence type="ECO:0000313" key="1">
    <source>
        <dbReference type="EMBL" id="KAK3761229.1"/>
    </source>
</evidence>